<accession>A0A7I9Z766</accession>
<keyword evidence="9" id="KW-1185">Reference proteome</keyword>
<evidence type="ECO:0000313" key="8">
    <source>
        <dbReference type="EMBL" id="GFG96715.1"/>
    </source>
</evidence>
<dbReference type="InterPro" id="IPR016161">
    <property type="entry name" value="Ald_DH/histidinol_DH"/>
</dbReference>
<protein>
    <recommendedName>
        <fullName evidence="3">aldehyde dehydrogenase (NAD(+))</fullName>
        <ecNumber evidence="3">1.2.1.3</ecNumber>
    </recommendedName>
</protein>
<dbReference type="PROSITE" id="PS00070">
    <property type="entry name" value="ALDEHYDE_DEHYDR_CYS"/>
    <property type="match status" value="1"/>
</dbReference>
<dbReference type="Gene3D" id="3.40.605.10">
    <property type="entry name" value="Aldehyde Dehydrogenase, Chain A, domain 1"/>
    <property type="match status" value="1"/>
</dbReference>
<dbReference type="FunFam" id="3.40.605.10:FF:000007">
    <property type="entry name" value="NAD/NADP-dependent betaine aldehyde dehydrogenase"/>
    <property type="match status" value="1"/>
</dbReference>
<evidence type="ECO:0000256" key="3">
    <source>
        <dbReference type="ARBA" id="ARBA00024226"/>
    </source>
</evidence>
<comment type="catalytic activity">
    <reaction evidence="4">
        <text>an aldehyde + NAD(+) + H2O = a carboxylate + NADH + 2 H(+)</text>
        <dbReference type="Rhea" id="RHEA:16185"/>
        <dbReference type="ChEBI" id="CHEBI:15377"/>
        <dbReference type="ChEBI" id="CHEBI:15378"/>
        <dbReference type="ChEBI" id="CHEBI:17478"/>
        <dbReference type="ChEBI" id="CHEBI:29067"/>
        <dbReference type="ChEBI" id="CHEBI:57540"/>
        <dbReference type="ChEBI" id="CHEBI:57945"/>
        <dbReference type="EC" id="1.2.1.3"/>
    </reaction>
</comment>
<evidence type="ECO:0000256" key="1">
    <source>
        <dbReference type="ARBA" id="ARBA00009986"/>
    </source>
</evidence>
<dbReference type="Pfam" id="PF00171">
    <property type="entry name" value="Aldedh"/>
    <property type="match status" value="1"/>
</dbReference>
<dbReference type="CDD" id="cd07139">
    <property type="entry name" value="ALDH_AldA-Rv0768"/>
    <property type="match status" value="1"/>
</dbReference>
<evidence type="ECO:0000313" key="9">
    <source>
        <dbReference type="Proteomes" id="UP000465301"/>
    </source>
</evidence>
<dbReference type="EC" id="1.2.1.3" evidence="3"/>
<evidence type="ECO:0000259" key="7">
    <source>
        <dbReference type="Pfam" id="PF00171"/>
    </source>
</evidence>
<dbReference type="PANTHER" id="PTHR42804:SF1">
    <property type="entry name" value="ALDEHYDE DEHYDROGENASE-RELATED"/>
    <property type="match status" value="1"/>
</dbReference>
<comment type="similarity">
    <text evidence="1 6">Belongs to the aldehyde dehydrogenase family.</text>
</comment>
<reference evidence="8 9" key="1">
    <citation type="journal article" date="2019" name="Emerg. Microbes Infect.">
        <title>Comprehensive subspecies identification of 175 nontuberculous mycobacteria species based on 7547 genomic profiles.</title>
        <authorList>
            <person name="Matsumoto Y."/>
            <person name="Kinjo T."/>
            <person name="Motooka D."/>
            <person name="Nabeya D."/>
            <person name="Jung N."/>
            <person name="Uechi K."/>
            <person name="Horii T."/>
            <person name="Iida T."/>
            <person name="Fujita J."/>
            <person name="Nakamura S."/>
        </authorList>
    </citation>
    <scope>NUCLEOTIDE SEQUENCE [LARGE SCALE GENOMIC DNA]</scope>
    <source>
        <strain evidence="8 9">JCM 30726</strain>
    </source>
</reference>
<dbReference type="InterPro" id="IPR016160">
    <property type="entry name" value="Ald_DH_CS_CYS"/>
</dbReference>
<dbReference type="SUPFAM" id="SSF53720">
    <property type="entry name" value="ALDH-like"/>
    <property type="match status" value="1"/>
</dbReference>
<dbReference type="PROSITE" id="PS00687">
    <property type="entry name" value="ALDEHYDE_DEHYDR_GLU"/>
    <property type="match status" value="1"/>
</dbReference>
<dbReference type="InterPro" id="IPR016162">
    <property type="entry name" value="Ald_DH_N"/>
</dbReference>
<comment type="caution">
    <text evidence="8">The sequence shown here is derived from an EMBL/GenBank/DDBJ whole genome shotgun (WGS) entry which is preliminary data.</text>
</comment>
<evidence type="ECO:0000256" key="5">
    <source>
        <dbReference type="PROSITE-ProRule" id="PRU10007"/>
    </source>
</evidence>
<organism evidence="8 9">
    <name type="scientific">Mycobacterium timonense</name>
    <dbReference type="NCBI Taxonomy" id="701043"/>
    <lineage>
        <taxon>Bacteria</taxon>
        <taxon>Bacillati</taxon>
        <taxon>Actinomycetota</taxon>
        <taxon>Actinomycetes</taxon>
        <taxon>Mycobacteriales</taxon>
        <taxon>Mycobacteriaceae</taxon>
        <taxon>Mycobacterium</taxon>
        <taxon>Mycobacterium avium complex (MAC)</taxon>
    </lineage>
</organism>
<dbReference type="Gene3D" id="3.40.309.10">
    <property type="entry name" value="Aldehyde Dehydrogenase, Chain A, domain 2"/>
    <property type="match status" value="1"/>
</dbReference>
<gene>
    <name evidence="8" type="ORF">MTIM_25940</name>
</gene>
<feature type="domain" description="Aldehyde dehydrogenase" evidence="7">
    <location>
        <begin position="15"/>
        <end position="476"/>
    </location>
</feature>
<dbReference type="InterPro" id="IPR015590">
    <property type="entry name" value="Aldehyde_DH_dom"/>
</dbReference>
<dbReference type="AlphaFoldDB" id="A0A7I9Z766"/>
<name>A0A7I9Z766_9MYCO</name>
<feature type="active site" evidence="5">
    <location>
        <position position="251"/>
    </location>
</feature>
<dbReference type="FunFam" id="3.40.309.10:FF:000012">
    <property type="entry name" value="Betaine aldehyde dehydrogenase"/>
    <property type="match status" value="1"/>
</dbReference>
<dbReference type="Proteomes" id="UP000465301">
    <property type="component" value="Unassembled WGS sequence"/>
</dbReference>
<keyword evidence="2 6" id="KW-0560">Oxidoreductase</keyword>
<evidence type="ECO:0000256" key="2">
    <source>
        <dbReference type="ARBA" id="ARBA00023002"/>
    </source>
</evidence>
<dbReference type="EMBL" id="BLLA01000001">
    <property type="protein sequence ID" value="GFG96715.1"/>
    <property type="molecule type" value="Genomic_DNA"/>
</dbReference>
<dbReference type="GO" id="GO:0004029">
    <property type="term" value="F:aldehyde dehydrogenase (NAD+) activity"/>
    <property type="evidence" value="ECO:0007669"/>
    <property type="project" value="UniProtKB-EC"/>
</dbReference>
<evidence type="ECO:0000256" key="4">
    <source>
        <dbReference type="ARBA" id="ARBA00049194"/>
    </source>
</evidence>
<sequence length="480" mass="49883">MYQRTELFIDGTWATPCTDAAIDVVSPHTERVVGRAPAAAPADVDRAVAAARRAFDDGPWPRLSPQERIAAVERLAAAYKDRRAEMAALISAEIGAPITFAKHVQARLPLTAMAAFCKVAGEFAWQDDRPGFYGKDIRVAKLPVGVVAAIVPWNMPQFLTVGKVVPALLAGCTVVLKPAPESPLDALLFADIAAAAELPPGVVNVVPGDGSVGAHLVAHPGVDKVSFTGSTAAGRQVAMACAAGLKQVTLELGGKSAAIVLEDADPAATAKAIQMASLANSGQVCNALSRVLVPSSRAAEFTDALEAELAGLTVGDPADPATQIGPLVAHRQQAMVRHYIEDGQQAGARLVVGGSALPDGVDRGWYVRPTLFADATNDMRIAREEIFGPVLTVIPYRDEADAVAIANDSDYGLAGAVFTADHDRGLGVAARVRAGSFGVNEGYIMDPLAPYGGLKASGWGRELGREGLDGYLVSQSISGG</sequence>
<proteinExistence type="inferred from homology"/>
<evidence type="ECO:0000256" key="6">
    <source>
        <dbReference type="RuleBase" id="RU003345"/>
    </source>
</evidence>
<dbReference type="PANTHER" id="PTHR42804">
    <property type="entry name" value="ALDEHYDE DEHYDROGENASE"/>
    <property type="match status" value="1"/>
</dbReference>
<dbReference type="InterPro" id="IPR029510">
    <property type="entry name" value="Ald_DH_CS_GLU"/>
</dbReference>
<dbReference type="InterPro" id="IPR016163">
    <property type="entry name" value="Ald_DH_C"/>
</dbReference>